<dbReference type="Gene3D" id="3.30.1370.160">
    <property type="match status" value="1"/>
</dbReference>
<dbReference type="Gene3D" id="3.10.290.10">
    <property type="entry name" value="RNA-binding S4 domain"/>
    <property type="match status" value="1"/>
</dbReference>
<keyword evidence="4" id="KW-1185">Reference proteome</keyword>
<dbReference type="SUPFAM" id="SSF55174">
    <property type="entry name" value="Alpha-L RNA-binding motif"/>
    <property type="match status" value="1"/>
</dbReference>
<sequence length="260" mass="29100">MSQSLYVHFHPEERPFVDRALEWVERAAERHAPVVTDFLDPRQQFILQSIAGREPNAVLRLDGGYPEAERKRAVIVPAYRDPEDVDCGIVVLAVEASGGKFLELDHGDYLGALLGLGIKRDVIGDLHVRDDGCHCLVTEEMAGFLHTHLNQVHRVPVRTDILPRESLQVVQPEMDVTVITVASLRLDGVASDVLRISRSKILDPIRAGRCRVNWKTEEDPSVRLEEGDIVSFKGFGRFKILKVDGPTKSGRLRVSIGKFI</sequence>
<dbReference type="SMART" id="SM00363">
    <property type="entry name" value="S4"/>
    <property type="match status" value="1"/>
</dbReference>
<dbReference type="CDD" id="cd00165">
    <property type="entry name" value="S4"/>
    <property type="match status" value="1"/>
</dbReference>
<evidence type="ECO:0000259" key="2">
    <source>
        <dbReference type="SMART" id="SM00363"/>
    </source>
</evidence>
<dbReference type="PANTHER" id="PTHR13633:SF3">
    <property type="entry name" value="MITOCHONDRIAL TRANSCRIPTION RESCUE FACTOR 1"/>
    <property type="match status" value="1"/>
</dbReference>
<dbReference type="InterPro" id="IPR048443">
    <property type="entry name" value="RqcP2_N"/>
</dbReference>
<comment type="caution">
    <text evidence="3">The sequence shown here is derived from an EMBL/GenBank/DDBJ whole genome shotgun (WGS) entry which is preliminary data.</text>
</comment>
<dbReference type="Pfam" id="PF17774">
    <property type="entry name" value="YlmH_RBD"/>
    <property type="match status" value="1"/>
</dbReference>
<dbReference type="InterPro" id="IPR012677">
    <property type="entry name" value="Nucleotide-bd_a/b_plait_sf"/>
</dbReference>
<evidence type="ECO:0000313" key="3">
    <source>
        <dbReference type="EMBL" id="CAG5083780.1"/>
    </source>
</evidence>
<name>A0ABN7RVZ4_THEXY</name>
<feature type="domain" description="RNA-binding S4" evidence="2">
    <location>
        <begin position="184"/>
        <end position="241"/>
    </location>
</feature>
<evidence type="ECO:0000256" key="1">
    <source>
        <dbReference type="PROSITE-ProRule" id="PRU00182"/>
    </source>
</evidence>
<dbReference type="PANTHER" id="PTHR13633">
    <property type="entry name" value="MITOCHONDRIAL TRANSCRIPTION RESCUE FACTOR 1"/>
    <property type="match status" value="1"/>
</dbReference>
<organism evidence="3 4">
    <name type="scientific">Thermobacillus xylanilyticus</name>
    <dbReference type="NCBI Taxonomy" id="76633"/>
    <lineage>
        <taxon>Bacteria</taxon>
        <taxon>Bacillati</taxon>
        <taxon>Bacillota</taxon>
        <taxon>Bacilli</taxon>
        <taxon>Bacillales</taxon>
        <taxon>Paenibacillaceae</taxon>
        <taxon>Thermobacillus</taxon>
    </lineage>
</organism>
<evidence type="ECO:0000313" key="4">
    <source>
        <dbReference type="Proteomes" id="UP000681526"/>
    </source>
</evidence>
<dbReference type="InterPro" id="IPR002942">
    <property type="entry name" value="S4_RNA-bd"/>
</dbReference>
<dbReference type="InterPro" id="IPR040591">
    <property type="entry name" value="RqcP2_RBD"/>
</dbReference>
<gene>
    <name evidence="3" type="primary">txxe 1558-ylmH</name>
    <name evidence="3" type="ORF">TXXE_07255</name>
</gene>
<accession>A0ABN7RVZ4</accession>
<dbReference type="RefSeq" id="WP_213484041.1">
    <property type="nucleotide sequence ID" value="NZ_CAJRAY010000032.1"/>
</dbReference>
<proteinExistence type="predicted"/>
<reference evidence="3 4" key="1">
    <citation type="submission" date="2021-04" db="EMBL/GenBank/DDBJ databases">
        <authorList>
            <person name="Rakotoarivonina H."/>
        </authorList>
    </citation>
    <scope>NUCLEOTIDE SEQUENCE [LARGE SCALE GENOMIC DNA]</scope>
    <source>
        <strain evidence="3 4">XE</strain>
    </source>
</reference>
<dbReference type="PROSITE" id="PS50889">
    <property type="entry name" value="S4"/>
    <property type="match status" value="1"/>
</dbReference>
<dbReference type="EMBL" id="CAJRAY010000032">
    <property type="protein sequence ID" value="CAG5083780.1"/>
    <property type="molecule type" value="Genomic_DNA"/>
</dbReference>
<dbReference type="InterPro" id="IPR036986">
    <property type="entry name" value="S4_RNA-bd_sf"/>
</dbReference>
<dbReference type="Gene3D" id="3.30.70.330">
    <property type="match status" value="1"/>
</dbReference>
<keyword evidence="1" id="KW-0694">RNA-binding</keyword>
<dbReference type="Proteomes" id="UP000681526">
    <property type="component" value="Unassembled WGS sequence"/>
</dbReference>
<dbReference type="Pfam" id="PF21278">
    <property type="entry name" value="YlmH_1st"/>
    <property type="match status" value="1"/>
</dbReference>
<protein>
    <submittedName>
        <fullName evidence="3">RNA-binding protein</fullName>
    </submittedName>
</protein>